<dbReference type="OrthoDB" id="2679794at2"/>
<keyword evidence="2" id="KW-1185">Reference proteome</keyword>
<evidence type="ECO:0000313" key="2">
    <source>
        <dbReference type="Proteomes" id="UP000321157"/>
    </source>
</evidence>
<name>A0A511V543_9BACL</name>
<evidence type="ECO:0000313" key="1">
    <source>
        <dbReference type="EMBL" id="GEN34044.1"/>
    </source>
</evidence>
<dbReference type="RefSeq" id="WP_146809331.1">
    <property type="nucleotide sequence ID" value="NZ_BJXX01000062.1"/>
</dbReference>
<accession>A0A511V543</accession>
<proteinExistence type="predicted"/>
<sequence>MLYYDEKSQIKKWERLSLLRAQVRYMENSITEPQELEECPTVLEEMRNGETIDIHALHTGVSWQQAHEVNREITRRMGMDAYRDAYR</sequence>
<dbReference type="Proteomes" id="UP000321157">
    <property type="component" value="Unassembled WGS sequence"/>
</dbReference>
<protein>
    <submittedName>
        <fullName evidence="1">Uncharacterized protein</fullName>
    </submittedName>
</protein>
<comment type="caution">
    <text evidence="1">The sequence shown here is derived from an EMBL/GenBank/DDBJ whole genome shotgun (WGS) entry which is preliminary data.</text>
</comment>
<dbReference type="AlphaFoldDB" id="A0A511V543"/>
<reference evidence="1 2" key="1">
    <citation type="submission" date="2019-07" db="EMBL/GenBank/DDBJ databases">
        <title>Whole genome shotgun sequence of Aneurinibacillus danicus NBRC 102444.</title>
        <authorList>
            <person name="Hosoyama A."/>
            <person name="Uohara A."/>
            <person name="Ohji S."/>
            <person name="Ichikawa N."/>
        </authorList>
    </citation>
    <scope>NUCLEOTIDE SEQUENCE [LARGE SCALE GENOMIC DNA]</scope>
    <source>
        <strain evidence="1 2">NBRC 102444</strain>
    </source>
</reference>
<gene>
    <name evidence="1" type="ORF">ADA01nite_15040</name>
</gene>
<organism evidence="1 2">
    <name type="scientific">Aneurinibacillus danicus</name>
    <dbReference type="NCBI Taxonomy" id="267746"/>
    <lineage>
        <taxon>Bacteria</taxon>
        <taxon>Bacillati</taxon>
        <taxon>Bacillota</taxon>
        <taxon>Bacilli</taxon>
        <taxon>Bacillales</taxon>
        <taxon>Paenibacillaceae</taxon>
        <taxon>Aneurinibacillus group</taxon>
        <taxon>Aneurinibacillus</taxon>
    </lineage>
</organism>
<dbReference type="EMBL" id="BJXX01000062">
    <property type="protein sequence ID" value="GEN34044.1"/>
    <property type="molecule type" value="Genomic_DNA"/>
</dbReference>